<dbReference type="SUPFAM" id="SSF54909">
    <property type="entry name" value="Dimeric alpha+beta barrel"/>
    <property type="match status" value="1"/>
</dbReference>
<comment type="caution">
    <text evidence="2">The sequence shown here is derived from an EMBL/GenBank/DDBJ whole genome shotgun (WGS) entry which is preliminary data.</text>
</comment>
<dbReference type="Pfam" id="PF03992">
    <property type="entry name" value="ABM"/>
    <property type="match status" value="1"/>
</dbReference>
<evidence type="ECO:0000259" key="1">
    <source>
        <dbReference type="Pfam" id="PF03992"/>
    </source>
</evidence>
<evidence type="ECO:0000313" key="2">
    <source>
        <dbReference type="EMBL" id="GHI24944.1"/>
    </source>
</evidence>
<reference evidence="2" key="1">
    <citation type="submission" date="2024-05" db="EMBL/GenBank/DDBJ databases">
        <title>Whole genome shotgun sequence of Streptomyces hydrogenans NBRC 13475.</title>
        <authorList>
            <person name="Komaki H."/>
            <person name="Tamura T."/>
        </authorList>
    </citation>
    <scope>NUCLEOTIDE SEQUENCE</scope>
    <source>
        <strain evidence="2">NBRC 13475</strain>
    </source>
</reference>
<dbReference type="InterPro" id="IPR007138">
    <property type="entry name" value="ABM_dom"/>
</dbReference>
<dbReference type="EMBL" id="BNDW01000068">
    <property type="protein sequence ID" value="GHI24944.1"/>
    <property type="molecule type" value="Genomic_DNA"/>
</dbReference>
<accession>A0ABQ3PIU5</accession>
<dbReference type="InterPro" id="IPR011008">
    <property type="entry name" value="Dimeric_a/b-barrel"/>
</dbReference>
<name>A0ABQ3PIU5_9ACTN</name>
<evidence type="ECO:0000313" key="3">
    <source>
        <dbReference type="Proteomes" id="UP001052739"/>
    </source>
</evidence>
<sequence>MGRDALPAPAGPDPGRPDARAVFVTQWYVPGRAAGTRLLDELAGRWRAAPPPDGLLSFHAYLSTDDDTVLVYVQARDPEAYRPFVRSLDGAARAEPVEYRPRRGVVLASSPRPPGSVVVASFDVDGAERQDRIIESVLGALDAAPADQHRGMLSAHFHASTDGSRVLNYARWTSDEAHEAFLAGATRRATLGATGATPGVRPIGFKRYHLHHALDLHPVLDPPLDRSSS</sequence>
<feature type="domain" description="ABM" evidence="1">
    <location>
        <begin position="118"/>
        <end position="189"/>
    </location>
</feature>
<gene>
    <name evidence="2" type="ORF">Shyd_63150</name>
</gene>
<dbReference type="RefSeq" id="WP_051841824.1">
    <property type="nucleotide sequence ID" value="NZ_BNBS01000001.1"/>
</dbReference>
<protein>
    <recommendedName>
        <fullName evidence="1">ABM domain-containing protein</fullName>
    </recommendedName>
</protein>
<dbReference type="Proteomes" id="UP001052739">
    <property type="component" value="Unassembled WGS sequence"/>
</dbReference>
<proteinExistence type="predicted"/>
<keyword evidence="3" id="KW-1185">Reference proteome</keyword>
<organism evidence="2 3">
    <name type="scientific">Streptomyces hydrogenans</name>
    <dbReference type="NCBI Taxonomy" id="1873719"/>
    <lineage>
        <taxon>Bacteria</taxon>
        <taxon>Bacillati</taxon>
        <taxon>Actinomycetota</taxon>
        <taxon>Actinomycetes</taxon>
        <taxon>Kitasatosporales</taxon>
        <taxon>Streptomycetaceae</taxon>
        <taxon>Streptomyces</taxon>
    </lineage>
</organism>
<dbReference type="Gene3D" id="3.30.70.100">
    <property type="match status" value="2"/>
</dbReference>